<dbReference type="EMBL" id="JAWLUP010000119">
    <property type="protein sequence ID" value="MDV7267984.1"/>
    <property type="molecule type" value="Genomic_DNA"/>
</dbReference>
<protein>
    <submittedName>
        <fullName evidence="1">Uncharacterized protein</fullName>
    </submittedName>
</protein>
<sequence>MVLGDARPFVSALITLDSTALRAWRERRGLPQEVSVSDLQLVHGLHAEIDGAVSKTNKMVLKAEQIKQFRILDTEWTQSAGELTPKLSIKRDVVLAHYASDVEAIYA</sequence>
<dbReference type="RefSeq" id="WP_213572772.1">
    <property type="nucleotide sequence ID" value="NZ_JAWLUP010000119.1"/>
</dbReference>
<dbReference type="Pfam" id="PF23562">
    <property type="entry name" value="AMP-binding_C_3"/>
    <property type="match status" value="1"/>
</dbReference>
<gene>
    <name evidence="1" type="ORF">R4315_26025</name>
</gene>
<evidence type="ECO:0000313" key="1">
    <source>
        <dbReference type="EMBL" id="MDV7267984.1"/>
    </source>
</evidence>
<proteinExistence type="predicted"/>
<accession>A0AAE5A9L6</accession>
<evidence type="ECO:0000313" key="2">
    <source>
        <dbReference type="Proteomes" id="UP001185863"/>
    </source>
</evidence>
<organism evidence="1 2">
    <name type="scientific">Rhodococcus oxybenzonivorans</name>
    <dbReference type="NCBI Taxonomy" id="1990687"/>
    <lineage>
        <taxon>Bacteria</taxon>
        <taxon>Bacillati</taxon>
        <taxon>Actinomycetota</taxon>
        <taxon>Actinomycetes</taxon>
        <taxon>Mycobacteriales</taxon>
        <taxon>Nocardiaceae</taxon>
        <taxon>Rhodococcus</taxon>
    </lineage>
</organism>
<reference evidence="1" key="1">
    <citation type="submission" date="2023-10" db="EMBL/GenBank/DDBJ databases">
        <title>Development of a sustainable strategy for remediation of hydrocarbon-contaminated territories based on the waste exchange concept.</title>
        <authorList>
            <person name="Krivoruchko A."/>
        </authorList>
    </citation>
    <scope>NUCLEOTIDE SEQUENCE</scope>
    <source>
        <strain evidence="1">IEGM 68</strain>
    </source>
</reference>
<dbReference type="AlphaFoldDB" id="A0AAE5A9L6"/>
<comment type="caution">
    <text evidence="1">The sequence shown here is derived from an EMBL/GenBank/DDBJ whole genome shotgun (WGS) entry which is preliminary data.</text>
</comment>
<name>A0AAE5A9L6_9NOCA</name>
<dbReference type="Proteomes" id="UP001185863">
    <property type="component" value="Unassembled WGS sequence"/>
</dbReference>